<dbReference type="RefSeq" id="WP_099149349.1">
    <property type="nucleotide sequence ID" value="NZ_PDUD01000010.1"/>
</dbReference>
<dbReference type="EMBL" id="PDUD01000010">
    <property type="protein sequence ID" value="PHN07419.1"/>
    <property type="molecule type" value="Genomic_DNA"/>
</dbReference>
<comment type="caution">
    <text evidence="1">The sequence shown here is derived from an EMBL/GenBank/DDBJ whole genome shotgun (WGS) entry which is preliminary data.</text>
</comment>
<name>A0A2D0NGW9_FLAN2</name>
<evidence type="ECO:0000313" key="1">
    <source>
        <dbReference type="EMBL" id="PHN07419.1"/>
    </source>
</evidence>
<accession>A0A2D0NGW9</accession>
<sequence>MIILRYPAATDETKEWVETLKDLSLAHKLEIDEDLESPRLSHSGTDYDGAKPIGDYLDKLYAEREQWWYCTCDRPRGETDE</sequence>
<keyword evidence="2" id="KW-1185">Reference proteome</keyword>
<protein>
    <submittedName>
        <fullName evidence="1">Uncharacterized protein</fullName>
    </submittedName>
</protein>
<reference evidence="1 2" key="1">
    <citation type="submission" date="2017-10" db="EMBL/GenBank/DDBJ databases">
        <title>The draft genome sequence of Lewinella nigricans NBRC 102662.</title>
        <authorList>
            <person name="Wang K."/>
        </authorList>
    </citation>
    <scope>NUCLEOTIDE SEQUENCE [LARGE SCALE GENOMIC DNA]</scope>
    <source>
        <strain evidence="1 2">NBRC 102662</strain>
    </source>
</reference>
<evidence type="ECO:0000313" key="2">
    <source>
        <dbReference type="Proteomes" id="UP000223913"/>
    </source>
</evidence>
<proteinExistence type="predicted"/>
<organism evidence="1 2">
    <name type="scientific">Flavilitoribacter nigricans (strain ATCC 23147 / DSM 23189 / NBRC 102662 / NCIMB 1420 / SS-2)</name>
    <name type="common">Lewinella nigricans</name>
    <dbReference type="NCBI Taxonomy" id="1122177"/>
    <lineage>
        <taxon>Bacteria</taxon>
        <taxon>Pseudomonadati</taxon>
        <taxon>Bacteroidota</taxon>
        <taxon>Saprospiria</taxon>
        <taxon>Saprospirales</taxon>
        <taxon>Lewinellaceae</taxon>
        <taxon>Flavilitoribacter</taxon>
    </lineage>
</organism>
<dbReference type="AlphaFoldDB" id="A0A2D0NGW9"/>
<dbReference type="Proteomes" id="UP000223913">
    <property type="component" value="Unassembled WGS sequence"/>
</dbReference>
<gene>
    <name evidence="1" type="ORF">CRP01_07255</name>
</gene>